<dbReference type="RefSeq" id="YP_009220199.1">
    <property type="nucleotide sequence ID" value="NC_029031.1"/>
</dbReference>
<dbReference type="OrthoDB" id="21663at10239"/>
<dbReference type="EMBL" id="JF974300">
    <property type="protein sequence ID" value="AET72504.1"/>
    <property type="molecule type" value="Genomic_DNA"/>
</dbReference>
<dbReference type="GeneID" id="26646371"/>
<gene>
    <name evidence="2" type="ORF">S-CBP42_0014</name>
    <name evidence="1" type="ORF">SXGG_00004</name>
</gene>
<dbReference type="PANTHER" id="PTHR34408">
    <property type="entry name" value="FAMILY PROTEIN, PUTATIVE-RELATED"/>
    <property type="match status" value="1"/>
</dbReference>
<dbReference type="Proteomes" id="UP000030042">
    <property type="component" value="Segment"/>
</dbReference>
<dbReference type="EMBL" id="KC310805">
    <property type="protein sequence ID" value="AGK86666.1"/>
    <property type="molecule type" value="Genomic_DNA"/>
</dbReference>
<dbReference type="SUPFAM" id="SSF53955">
    <property type="entry name" value="Lysozyme-like"/>
    <property type="match status" value="1"/>
</dbReference>
<evidence type="ECO:0000313" key="4">
    <source>
        <dbReference type="Proteomes" id="UP000297398"/>
    </source>
</evidence>
<protein>
    <submittedName>
        <fullName evidence="2">Lysozyme</fullName>
    </submittedName>
    <submittedName>
        <fullName evidence="1">Lytic enzyme</fullName>
    </submittedName>
</protein>
<proteinExistence type="predicted"/>
<dbReference type="InterPro" id="IPR052354">
    <property type="entry name" value="Cell_Wall_Dynamics_Protein"/>
</dbReference>
<dbReference type="InterPro" id="IPR023346">
    <property type="entry name" value="Lysozyme-like_dom_sf"/>
</dbReference>
<dbReference type="KEGG" id="vg:26646371"/>
<reference evidence="2 3" key="3">
    <citation type="journal article" date="2015" name="PLoS ONE">
        <title>Comparative Genomic and Phylogenomic Analyses Reveal a Conserved Core Genome Shared by Estuarine and Oceanic Cyanopodoviruses.</title>
        <authorList>
            <person name="Huang S."/>
            <person name="Zhang S."/>
            <person name="Jiao N."/>
            <person name="Chen F."/>
        </authorList>
    </citation>
    <scope>NUCLEOTIDE SEQUENCE [LARGE SCALE GENOMIC DNA]</scope>
</reference>
<evidence type="ECO:0000313" key="3">
    <source>
        <dbReference type="Proteomes" id="UP000030042"/>
    </source>
</evidence>
<name>G8EYC4_9CAUD</name>
<keyword evidence="3" id="KW-1185">Reference proteome</keyword>
<evidence type="ECO:0000313" key="2">
    <source>
        <dbReference type="EMBL" id="AGK86666.1"/>
    </source>
</evidence>
<evidence type="ECO:0000313" key="1">
    <source>
        <dbReference type="EMBL" id="AET72504.1"/>
    </source>
</evidence>
<dbReference type="Gene3D" id="1.10.530.10">
    <property type="match status" value="1"/>
</dbReference>
<reference evidence="3" key="2">
    <citation type="submission" date="2012-12" db="EMBL/GenBank/DDBJ databases">
        <title>Genomics of marine cyanopodoviruses.</title>
        <authorList>
            <person name="Huang S."/>
            <person name="Chen F."/>
        </authorList>
    </citation>
    <scope>NUCLEOTIDE SEQUENCE [LARGE SCALE GENOMIC DNA]</scope>
</reference>
<reference evidence="1 4" key="1">
    <citation type="submission" date="2010-12" db="EMBL/GenBank/DDBJ databases">
        <title>The Genome Sequence of Synechococcus phage S-CBP42.</title>
        <authorList>
            <consortium name="The Broad Institute Genome Sequencing Platform"/>
            <person name="Henn M.R."/>
            <person name="Chen F."/>
            <person name="Wang K."/>
            <person name="Levin J."/>
            <person name="Malboeuf C."/>
            <person name="Casali M."/>
            <person name="Russ C."/>
            <person name="Lennon N."/>
            <person name="Chapman S.B."/>
            <person name="Erlich R."/>
            <person name="Young S.K."/>
            <person name="Yandava C."/>
            <person name="Zeng Q."/>
            <person name="Alvarado L."/>
            <person name="Anderson S."/>
            <person name="Berlin A."/>
            <person name="Chen Z."/>
            <person name="Freedman E."/>
            <person name="Gellesch M."/>
            <person name="Goldberg J."/>
            <person name="Green L."/>
            <person name="Griggs A."/>
            <person name="Gujja S."/>
            <person name="Heilman E.R."/>
            <person name="Heiman D."/>
            <person name="Hollinger A."/>
            <person name="Howarth C."/>
            <person name="Larson L."/>
            <person name="Mehta T."/>
            <person name="Pearson M."/>
            <person name="Roberts A."/>
            <person name="Ryan E."/>
            <person name="Saif S."/>
            <person name="Shea T."/>
            <person name="Shenoy N."/>
            <person name="Sisk P."/>
            <person name="Stolte C."/>
            <person name="Sykes S."/>
            <person name="White J."/>
            <person name="Haas B."/>
            <person name="Nusbaum C."/>
            <person name="Birren B."/>
        </authorList>
    </citation>
    <scope>NUCLEOTIDE SEQUENCE [LARGE SCALE GENOMIC DNA]</scope>
</reference>
<accession>G8EYC4</accession>
<sequence>MSTLHEAAKWYKQLPHQKAAWEALEARLPKVVVDEFLAAHRADPEPVEAPQRALFTKQVFYKLTGWKPELFTDQEVADCNRLFRETGFDQDIEAARMLMANILHETANMKYMKEIANGWAYEGRKDLGNTQKGDGPRFKGAGVLQLTGRWNYSRLAKALGDPRVMEGVEYVSTTYPFMSAKTWIQENGLLNVAKTQGFDAVCRRINGGWNGYADRKAKYEICRRHIH</sequence>
<dbReference type="Proteomes" id="UP000297398">
    <property type="component" value="Segment"/>
</dbReference>
<organism evidence="1 4">
    <name type="scientific">Synechococcus phage S-CBP42</name>
    <dbReference type="NCBI Taxonomy" id="461711"/>
    <lineage>
        <taxon>Viruses</taxon>
        <taxon>Duplodnaviria</taxon>
        <taxon>Heunggongvirae</taxon>
        <taxon>Uroviricota</taxon>
        <taxon>Caudoviricetes</taxon>
        <taxon>Autographivirales</taxon>
        <taxon>Aegirvirus</taxon>
        <taxon>Aegirvirus SCBP42</taxon>
    </lineage>
</organism>